<name>A0A2U0U737_9BACT</name>
<dbReference type="InterPro" id="IPR007421">
    <property type="entry name" value="Schlafen_AlbA_2_dom"/>
</dbReference>
<gene>
    <name evidence="2" type="ORF">C7379_11217</name>
</gene>
<sequence length="213" mass="24188">MVSRETKYLEELIAQGEHQQQDFKYKIQDPAKLAKSVSAFANTFGGRLLIGVRDDGKLSGVRDEEEIYMMRKAATECCHPASAISFDTYHVEGHSIVIATIPPSDCRPIFAVDESGHKIAYVRVADENIVASPVHLEMWKQDRASTVVMTYNDDETHLINTLRQHPDATLNRVVRFSGLSRFKVIKKLARFIRYNIAEIRLKDEQFVFGLTVS</sequence>
<proteinExistence type="predicted"/>
<evidence type="ECO:0000313" key="2">
    <source>
        <dbReference type="EMBL" id="PVX53436.1"/>
    </source>
</evidence>
<dbReference type="Gene3D" id="3.30.950.30">
    <property type="entry name" value="Schlafen, AAA domain"/>
    <property type="match status" value="1"/>
</dbReference>
<dbReference type="RefSeq" id="WP_116616672.1">
    <property type="nucleotide sequence ID" value="NZ_CALDWB010000028.1"/>
</dbReference>
<evidence type="ECO:0000259" key="1">
    <source>
        <dbReference type="Pfam" id="PF04326"/>
    </source>
</evidence>
<dbReference type="InterPro" id="IPR038461">
    <property type="entry name" value="Schlafen_AlbA_2_dom_sf"/>
</dbReference>
<dbReference type="Pfam" id="PF04326">
    <property type="entry name" value="SLFN_AlbA_2"/>
    <property type="match status" value="1"/>
</dbReference>
<dbReference type="GO" id="GO:0003677">
    <property type="term" value="F:DNA binding"/>
    <property type="evidence" value="ECO:0007669"/>
    <property type="project" value="UniProtKB-KW"/>
</dbReference>
<feature type="domain" description="Schlafen AlbA-2" evidence="1">
    <location>
        <begin position="17"/>
        <end position="129"/>
    </location>
</feature>
<keyword evidence="3" id="KW-1185">Reference proteome</keyword>
<protein>
    <submittedName>
        <fullName evidence="2">Putative DNA-binding protein</fullName>
    </submittedName>
</protein>
<evidence type="ECO:0000313" key="3">
    <source>
        <dbReference type="Proteomes" id="UP000245870"/>
    </source>
</evidence>
<comment type="caution">
    <text evidence="2">The sequence shown here is derived from an EMBL/GenBank/DDBJ whole genome shotgun (WGS) entry which is preliminary data.</text>
</comment>
<dbReference type="AlphaFoldDB" id="A0A2U0U737"/>
<dbReference type="Proteomes" id="UP000245870">
    <property type="component" value="Unassembled WGS sequence"/>
</dbReference>
<keyword evidence="2" id="KW-0238">DNA-binding</keyword>
<dbReference type="EMBL" id="QENY01000012">
    <property type="protein sequence ID" value="PVX53436.1"/>
    <property type="molecule type" value="Genomic_DNA"/>
</dbReference>
<organism evidence="2 3">
    <name type="scientific">Hallella colorans</name>
    <dbReference type="NCBI Taxonomy" id="1703337"/>
    <lineage>
        <taxon>Bacteria</taxon>
        <taxon>Pseudomonadati</taxon>
        <taxon>Bacteroidota</taxon>
        <taxon>Bacteroidia</taxon>
        <taxon>Bacteroidales</taxon>
        <taxon>Prevotellaceae</taxon>
        <taxon>Hallella</taxon>
    </lineage>
</organism>
<accession>A0A2U0U737</accession>
<dbReference type="PANTHER" id="PTHR30595:SF6">
    <property type="entry name" value="SCHLAFEN ALBA-2 DOMAIN-CONTAINING PROTEIN"/>
    <property type="match status" value="1"/>
</dbReference>
<dbReference type="OrthoDB" id="9810282at2"/>
<reference evidence="2 3" key="1">
    <citation type="submission" date="2018-05" db="EMBL/GenBank/DDBJ databases">
        <title>Genomic Encyclopedia of Type Strains, Phase IV (KMG-IV): sequencing the most valuable type-strain genomes for metagenomic binning, comparative biology and taxonomic classification.</title>
        <authorList>
            <person name="Goeker M."/>
        </authorList>
    </citation>
    <scope>NUCLEOTIDE SEQUENCE [LARGE SCALE GENOMIC DNA]</scope>
    <source>
        <strain evidence="2 3">DSM 100333</strain>
    </source>
</reference>
<dbReference type="PANTHER" id="PTHR30595">
    <property type="entry name" value="GLPR-RELATED TRANSCRIPTIONAL REPRESSOR"/>
    <property type="match status" value="1"/>
</dbReference>